<keyword evidence="2" id="KW-0732">Signal</keyword>
<accession>A0A316V8F8</accession>
<evidence type="ECO:0000256" key="2">
    <source>
        <dbReference type="SAM" id="SignalP"/>
    </source>
</evidence>
<reference evidence="3 4" key="1">
    <citation type="journal article" date="2018" name="Mol. Biol. Evol.">
        <title>Broad Genomic Sampling Reveals a Smut Pathogenic Ancestry of the Fungal Clade Ustilaginomycotina.</title>
        <authorList>
            <person name="Kijpornyongpan T."/>
            <person name="Mondo S.J."/>
            <person name="Barry K."/>
            <person name="Sandor L."/>
            <person name="Lee J."/>
            <person name="Lipzen A."/>
            <person name="Pangilinan J."/>
            <person name="LaButti K."/>
            <person name="Hainaut M."/>
            <person name="Henrissat B."/>
            <person name="Grigoriev I.V."/>
            <person name="Spatafora J.W."/>
            <person name="Aime M.C."/>
        </authorList>
    </citation>
    <scope>NUCLEOTIDE SEQUENCE [LARGE SCALE GENOMIC DNA]</scope>
    <source>
        <strain evidence="3 4">MCA 3882</strain>
    </source>
</reference>
<sequence>MKLWSIIALLSVLSFAASQGPSPTGRGSCVLQNGGWVCEDGIIAASTQAPTSQQSTAVAQGAVTQAVTLTVEPSPTNAGACHLHGDHWHCENESEESHEGHHHSEDSHAGHDHSGHSHVGHR</sequence>
<feature type="compositionally biased region" description="Basic and acidic residues" evidence="1">
    <location>
        <begin position="83"/>
        <end position="115"/>
    </location>
</feature>
<dbReference type="AlphaFoldDB" id="A0A316V8F8"/>
<dbReference type="Proteomes" id="UP000245771">
    <property type="component" value="Unassembled WGS sequence"/>
</dbReference>
<feature type="chain" id="PRO_5016266257" evidence="2">
    <location>
        <begin position="19"/>
        <end position="122"/>
    </location>
</feature>
<proteinExistence type="predicted"/>
<feature type="signal peptide" evidence="2">
    <location>
        <begin position="1"/>
        <end position="18"/>
    </location>
</feature>
<evidence type="ECO:0000313" key="3">
    <source>
        <dbReference type="EMBL" id="PWN33770.1"/>
    </source>
</evidence>
<feature type="region of interest" description="Disordered" evidence="1">
    <location>
        <begin position="78"/>
        <end position="122"/>
    </location>
</feature>
<evidence type="ECO:0000256" key="1">
    <source>
        <dbReference type="SAM" id="MobiDB-lite"/>
    </source>
</evidence>
<protein>
    <submittedName>
        <fullName evidence="3">Uncharacterized protein</fullName>
    </submittedName>
</protein>
<keyword evidence="4" id="KW-1185">Reference proteome</keyword>
<gene>
    <name evidence="3" type="ORF">FA14DRAFT_65178</name>
</gene>
<dbReference type="EMBL" id="KZ819604">
    <property type="protein sequence ID" value="PWN33770.1"/>
    <property type="molecule type" value="Genomic_DNA"/>
</dbReference>
<dbReference type="GeneID" id="37024422"/>
<organism evidence="3 4">
    <name type="scientific">Meira miltonrushii</name>
    <dbReference type="NCBI Taxonomy" id="1280837"/>
    <lineage>
        <taxon>Eukaryota</taxon>
        <taxon>Fungi</taxon>
        <taxon>Dikarya</taxon>
        <taxon>Basidiomycota</taxon>
        <taxon>Ustilaginomycotina</taxon>
        <taxon>Exobasidiomycetes</taxon>
        <taxon>Exobasidiales</taxon>
        <taxon>Brachybasidiaceae</taxon>
        <taxon>Meira</taxon>
    </lineage>
</organism>
<name>A0A316V8F8_9BASI</name>
<dbReference type="RefSeq" id="XP_025354072.1">
    <property type="nucleotide sequence ID" value="XM_025502641.1"/>
</dbReference>
<dbReference type="STRING" id="1280837.A0A316V8F8"/>
<dbReference type="InParanoid" id="A0A316V8F8"/>
<evidence type="ECO:0000313" key="4">
    <source>
        <dbReference type="Proteomes" id="UP000245771"/>
    </source>
</evidence>